<dbReference type="AlphaFoldDB" id="A0AAD6XFZ5"/>
<dbReference type="PANTHER" id="PTHR28594:SF1">
    <property type="entry name" value="ATR-INTERACTING PROTEIN"/>
    <property type="match status" value="1"/>
</dbReference>
<feature type="coiled-coil region" evidence="1">
    <location>
        <begin position="166"/>
        <end position="193"/>
    </location>
</feature>
<protein>
    <recommendedName>
        <fullName evidence="5">DNA repair protein Rad26</fullName>
    </recommendedName>
</protein>
<keyword evidence="4" id="KW-1185">Reference proteome</keyword>
<evidence type="ECO:0000256" key="2">
    <source>
        <dbReference type="SAM" id="MobiDB-lite"/>
    </source>
</evidence>
<gene>
    <name evidence="3" type="ORF">B0H15DRAFT_805678</name>
</gene>
<proteinExistence type="predicted"/>
<feature type="coiled-coil region" evidence="1">
    <location>
        <begin position="113"/>
        <end position="140"/>
    </location>
</feature>
<feature type="region of interest" description="Disordered" evidence="2">
    <location>
        <begin position="203"/>
        <end position="274"/>
    </location>
</feature>
<reference evidence="3" key="1">
    <citation type="submission" date="2023-03" db="EMBL/GenBank/DDBJ databases">
        <title>Massive genome expansion in bonnet fungi (Mycena s.s.) driven by repeated elements and novel gene families across ecological guilds.</title>
        <authorList>
            <consortium name="Lawrence Berkeley National Laboratory"/>
            <person name="Harder C.B."/>
            <person name="Miyauchi S."/>
            <person name="Viragh M."/>
            <person name="Kuo A."/>
            <person name="Thoen E."/>
            <person name="Andreopoulos B."/>
            <person name="Lu D."/>
            <person name="Skrede I."/>
            <person name="Drula E."/>
            <person name="Henrissat B."/>
            <person name="Morin E."/>
            <person name="Kohler A."/>
            <person name="Barry K."/>
            <person name="LaButti K."/>
            <person name="Morin E."/>
            <person name="Salamov A."/>
            <person name="Lipzen A."/>
            <person name="Mereny Z."/>
            <person name="Hegedus B."/>
            <person name="Baldrian P."/>
            <person name="Stursova M."/>
            <person name="Weitz H."/>
            <person name="Taylor A."/>
            <person name="Grigoriev I.V."/>
            <person name="Nagy L.G."/>
            <person name="Martin F."/>
            <person name="Kauserud H."/>
        </authorList>
    </citation>
    <scope>NUCLEOTIDE SEQUENCE</scope>
    <source>
        <strain evidence="3">CBHHK173m</strain>
    </source>
</reference>
<dbReference type="GO" id="GO:0000077">
    <property type="term" value="P:DNA damage checkpoint signaling"/>
    <property type="evidence" value="ECO:0007669"/>
    <property type="project" value="InterPro"/>
</dbReference>
<feature type="region of interest" description="Disordered" evidence="2">
    <location>
        <begin position="1"/>
        <end position="99"/>
    </location>
</feature>
<evidence type="ECO:0000256" key="1">
    <source>
        <dbReference type="SAM" id="Coils"/>
    </source>
</evidence>
<evidence type="ECO:0000313" key="4">
    <source>
        <dbReference type="Proteomes" id="UP001222325"/>
    </source>
</evidence>
<accession>A0AAD6XFZ5</accession>
<sequence>MFSSPKPLLRPRSVRGQTRAGNRVLSPLLHGDGSYALRGPKKVAEQKSTSIPLAPQNTLHSQPSVARASNPTTHTRREPLSRPQDPIPKPPPRFRVQSPAQRAVAADVSPVQADELQKKIEQLQRENQKFRQDLKAATDAKLAKQGEVTILRKGMEKVAQDHATQVSNLKLAKEESEAKQIALQKEMKAEMERLKTQFIFKQHELESSSRKPPPSVRSKRIAKDFPSTPLAVPSQLRGRDRISSGFGFPEQSPIRQRTVRGSPPGAHARNTPEKPKKALKLLGFQNSFTDATPVRSRVRPEAAMPVQPSLFAETPFSTSPIPSPQQDNDIKMTAANFGDELAGPEERTGDEIAVDEVQPFNWKAELTRIILTHVFPPNISPTFGILVGLSLPMEYAERYSQNITRVLEVVASTSQPKDYETSLLRICQFFISMIEVLNATDLISALAALINLLTSLSCSLPMFTASVLAEDSDGFDIIPILCSVIRNQLIPAKHGGSALGNEVVGLLEGLCWNVRDDLLGRLARLCNQTDVWMILLDNLQPSWLLHCHSLSFVLTTEDPELSRDLLTISEHAVSSEHGVAKEAPRLLHIERLCSYLIDTDRKELEASSRHPHSWNQHLPKR</sequence>
<dbReference type="PANTHER" id="PTHR28594">
    <property type="entry name" value="ATR-INTERACTING PROTEIN"/>
    <property type="match status" value="1"/>
</dbReference>
<comment type="caution">
    <text evidence="3">The sequence shown here is derived from an EMBL/GenBank/DDBJ whole genome shotgun (WGS) entry which is preliminary data.</text>
</comment>
<organism evidence="3 4">
    <name type="scientific">Mycena belliarum</name>
    <dbReference type="NCBI Taxonomy" id="1033014"/>
    <lineage>
        <taxon>Eukaryota</taxon>
        <taxon>Fungi</taxon>
        <taxon>Dikarya</taxon>
        <taxon>Basidiomycota</taxon>
        <taxon>Agaricomycotina</taxon>
        <taxon>Agaricomycetes</taxon>
        <taxon>Agaricomycetidae</taxon>
        <taxon>Agaricales</taxon>
        <taxon>Marasmiineae</taxon>
        <taxon>Mycenaceae</taxon>
        <taxon>Mycena</taxon>
    </lineage>
</organism>
<name>A0AAD6XFZ5_9AGAR</name>
<feature type="compositionally biased region" description="Polar residues" evidence="2">
    <location>
        <begin position="46"/>
        <end position="73"/>
    </location>
</feature>
<dbReference type="InterPro" id="IPR033349">
    <property type="entry name" value="ATRIP"/>
</dbReference>
<dbReference type="Proteomes" id="UP001222325">
    <property type="component" value="Unassembled WGS sequence"/>
</dbReference>
<keyword evidence="1" id="KW-0175">Coiled coil</keyword>
<evidence type="ECO:0000313" key="3">
    <source>
        <dbReference type="EMBL" id="KAJ7076398.1"/>
    </source>
</evidence>
<evidence type="ECO:0008006" key="5">
    <source>
        <dbReference type="Google" id="ProtNLM"/>
    </source>
</evidence>
<dbReference type="EMBL" id="JARJCN010000082">
    <property type="protein sequence ID" value="KAJ7076398.1"/>
    <property type="molecule type" value="Genomic_DNA"/>
</dbReference>